<dbReference type="PANTHER" id="PTHR43586:SF4">
    <property type="entry name" value="ISOPENICILLIN N EPIMERASE"/>
    <property type="match status" value="1"/>
</dbReference>
<accession>A0ABT2M4C7</accession>
<gene>
    <name evidence="7" type="ORF">N5B56_11780</name>
</gene>
<dbReference type="GO" id="GO:0008483">
    <property type="term" value="F:transaminase activity"/>
    <property type="evidence" value="ECO:0007669"/>
    <property type="project" value="UniProtKB-KW"/>
</dbReference>
<dbReference type="PANTHER" id="PTHR43586">
    <property type="entry name" value="CYSTEINE DESULFURASE"/>
    <property type="match status" value="1"/>
</dbReference>
<evidence type="ECO:0000256" key="4">
    <source>
        <dbReference type="ARBA" id="ARBA00022898"/>
    </source>
</evidence>
<dbReference type="PIRSF" id="PIRSF005572">
    <property type="entry name" value="NifS"/>
    <property type="match status" value="1"/>
</dbReference>
<proteinExistence type="inferred from homology"/>
<comment type="catalytic activity">
    <reaction evidence="5">
        <text>(sulfur carrier)-H + L-cysteine = (sulfur carrier)-SH + L-alanine</text>
        <dbReference type="Rhea" id="RHEA:43892"/>
        <dbReference type="Rhea" id="RHEA-COMP:14737"/>
        <dbReference type="Rhea" id="RHEA-COMP:14739"/>
        <dbReference type="ChEBI" id="CHEBI:29917"/>
        <dbReference type="ChEBI" id="CHEBI:35235"/>
        <dbReference type="ChEBI" id="CHEBI:57972"/>
        <dbReference type="ChEBI" id="CHEBI:64428"/>
        <dbReference type="EC" id="2.8.1.7"/>
    </reaction>
</comment>
<dbReference type="InterPro" id="IPR015422">
    <property type="entry name" value="PyrdxlP-dep_Trfase_small"/>
</dbReference>
<dbReference type="InterPro" id="IPR015424">
    <property type="entry name" value="PyrdxlP-dep_Trfase"/>
</dbReference>
<comment type="caution">
    <text evidence="7">The sequence shown here is derived from an EMBL/GenBank/DDBJ whole genome shotgun (WGS) entry which is preliminary data.</text>
</comment>
<dbReference type="Pfam" id="PF00266">
    <property type="entry name" value="Aminotran_5"/>
    <property type="match status" value="1"/>
</dbReference>
<keyword evidence="7" id="KW-0032">Aminotransferase</keyword>
<dbReference type="Proteomes" id="UP001431199">
    <property type="component" value="Unassembled WGS sequence"/>
</dbReference>
<protein>
    <recommendedName>
        <fullName evidence="3">cysteine desulfurase</fullName>
        <ecNumber evidence="3">2.8.1.7</ecNumber>
    </recommendedName>
</protein>
<organism evidence="7 8">
    <name type="scientific">Eubacterium album</name>
    <dbReference type="NCBI Taxonomy" id="2978477"/>
    <lineage>
        <taxon>Bacteria</taxon>
        <taxon>Bacillati</taxon>
        <taxon>Bacillota</taxon>
        <taxon>Clostridia</taxon>
        <taxon>Eubacteriales</taxon>
        <taxon>Eubacteriaceae</taxon>
        <taxon>Eubacterium</taxon>
    </lineage>
</organism>
<comment type="cofactor">
    <cofactor evidence="1">
        <name>pyridoxal 5'-phosphate</name>
        <dbReference type="ChEBI" id="CHEBI:597326"/>
    </cofactor>
</comment>
<evidence type="ECO:0000256" key="3">
    <source>
        <dbReference type="ARBA" id="ARBA00012239"/>
    </source>
</evidence>
<dbReference type="RefSeq" id="WP_260979030.1">
    <property type="nucleotide sequence ID" value="NZ_JAODBU010000012.1"/>
</dbReference>
<dbReference type="Gene3D" id="3.40.640.10">
    <property type="entry name" value="Type I PLP-dependent aspartate aminotransferase-like (Major domain)"/>
    <property type="match status" value="1"/>
</dbReference>
<name>A0ABT2M4C7_9FIRM</name>
<evidence type="ECO:0000313" key="7">
    <source>
        <dbReference type="EMBL" id="MCT7399751.1"/>
    </source>
</evidence>
<reference evidence="7" key="1">
    <citation type="submission" date="2022-09" db="EMBL/GenBank/DDBJ databases">
        <title>Eubacterium sp. LFL-14 isolated from human feces.</title>
        <authorList>
            <person name="Liu F."/>
        </authorList>
    </citation>
    <scope>NUCLEOTIDE SEQUENCE</scope>
    <source>
        <strain evidence="7">LFL-14</strain>
    </source>
</reference>
<dbReference type="SUPFAM" id="SSF53383">
    <property type="entry name" value="PLP-dependent transferases"/>
    <property type="match status" value="1"/>
</dbReference>
<evidence type="ECO:0000256" key="5">
    <source>
        <dbReference type="ARBA" id="ARBA00050776"/>
    </source>
</evidence>
<dbReference type="EC" id="2.8.1.7" evidence="3"/>
<evidence type="ECO:0000256" key="2">
    <source>
        <dbReference type="ARBA" id="ARBA00010447"/>
    </source>
</evidence>
<keyword evidence="8" id="KW-1185">Reference proteome</keyword>
<keyword evidence="7" id="KW-0808">Transferase</keyword>
<feature type="domain" description="Aminotransferase class V" evidence="6">
    <location>
        <begin position="4"/>
        <end position="374"/>
    </location>
</feature>
<dbReference type="InterPro" id="IPR016454">
    <property type="entry name" value="Cysteine_dSase"/>
</dbReference>
<evidence type="ECO:0000256" key="1">
    <source>
        <dbReference type="ARBA" id="ARBA00001933"/>
    </source>
</evidence>
<dbReference type="InterPro" id="IPR000192">
    <property type="entry name" value="Aminotrans_V_dom"/>
</dbReference>
<evidence type="ECO:0000259" key="6">
    <source>
        <dbReference type="Pfam" id="PF00266"/>
    </source>
</evidence>
<sequence length="384" mass="42477">MKLTYLDNGATTFPKPEKVYQAMDYVNRNLAVNAGRGSYDLAKKATGLIDETRTKMLSLVNGEQVADVIFAPSATIALNMIIGGLDWSENDICFVSPFEHNAVMRPLKKAQDENKFEIKQLPVIRENMTIDLEKMEYLFSVNNPTKLFVTHISNVTGYILPVKQIVKIAKKYNCKVIIDASQSLGLIDIDLVNMQADFVVFAGHKNMYGPFGIGGFYMRKGEKINPFIAGGTGSDSLNLNMPSSIPGMFEPSSPNIVAVAGLNAAANVIKEEGIDYFKHEKGLTDYLTLELSKNKNVVMYLPPKDAHVGIVAFNIKGYKASDVGMILDEDYSIAVRTGYHCAPLIHNHLEDKDYVGVVRASLGRYTTKDDVDRLIMAVEEIGEE</sequence>
<evidence type="ECO:0000313" key="8">
    <source>
        <dbReference type="Proteomes" id="UP001431199"/>
    </source>
</evidence>
<keyword evidence="4" id="KW-0663">Pyridoxal phosphate</keyword>
<dbReference type="Gene3D" id="3.90.1150.10">
    <property type="entry name" value="Aspartate Aminotransferase, domain 1"/>
    <property type="match status" value="1"/>
</dbReference>
<dbReference type="EMBL" id="JAODBU010000012">
    <property type="protein sequence ID" value="MCT7399751.1"/>
    <property type="molecule type" value="Genomic_DNA"/>
</dbReference>
<comment type="similarity">
    <text evidence="2">Belongs to the class-V pyridoxal-phosphate-dependent aminotransferase family. Csd subfamily.</text>
</comment>
<dbReference type="InterPro" id="IPR015421">
    <property type="entry name" value="PyrdxlP-dep_Trfase_major"/>
</dbReference>